<dbReference type="AlphaFoldDB" id="A0A344TG51"/>
<dbReference type="InterPro" id="IPR051531">
    <property type="entry name" value="N-acetyltransferase"/>
</dbReference>
<dbReference type="OrthoDB" id="9811523at2"/>
<sequence>MFQLESTRLRLIPLNTTQLQLHAADYDALQRSLGLVPRPMQMEEYFQNEFEDALANYWLPETAANASRYEWFTNWLIVNKAENCVAGGIGVAGLPNDQGETEIGYGIDQNFRGQGVATEALECLAEWAFKHRALKALIAHTPVALVNSQRVLMKAGFEQISENEGLILWRKLNAN</sequence>
<evidence type="ECO:0000313" key="3">
    <source>
        <dbReference type="Proteomes" id="UP000251993"/>
    </source>
</evidence>
<evidence type="ECO:0000313" key="2">
    <source>
        <dbReference type="EMBL" id="AXE17622.1"/>
    </source>
</evidence>
<dbReference type="CDD" id="cd04301">
    <property type="entry name" value="NAT_SF"/>
    <property type="match status" value="1"/>
</dbReference>
<accession>A0A344TG51</accession>
<organism evidence="2 3">
    <name type="scientific">Runella rosea</name>
    <dbReference type="NCBI Taxonomy" id="2259595"/>
    <lineage>
        <taxon>Bacteria</taxon>
        <taxon>Pseudomonadati</taxon>
        <taxon>Bacteroidota</taxon>
        <taxon>Cytophagia</taxon>
        <taxon>Cytophagales</taxon>
        <taxon>Spirosomataceae</taxon>
        <taxon>Runella</taxon>
    </lineage>
</organism>
<dbReference type="PROSITE" id="PS51186">
    <property type="entry name" value="GNAT"/>
    <property type="match status" value="1"/>
</dbReference>
<gene>
    <name evidence="2" type="ORF">DR864_07685</name>
</gene>
<dbReference type="GO" id="GO:0016747">
    <property type="term" value="F:acyltransferase activity, transferring groups other than amino-acyl groups"/>
    <property type="evidence" value="ECO:0007669"/>
    <property type="project" value="InterPro"/>
</dbReference>
<dbReference type="InterPro" id="IPR016181">
    <property type="entry name" value="Acyl_CoA_acyltransferase"/>
</dbReference>
<dbReference type="EMBL" id="CP030850">
    <property type="protein sequence ID" value="AXE17622.1"/>
    <property type="molecule type" value="Genomic_DNA"/>
</dbReference>
<dbReference type="PANTHER" id="PTHR43792:SF13">
    <property type="entry name" value="ACETYLTRANSFERASE"/>
    <property type="match status" value="1"/>
</dbReference>
<proteinExistence type="predicted"/>
<dbReference type="PANTHER" id="PTHR43792">
    <property type="entry name" value="GNAT FAMILY, PUTATIVE (AFU_ORTHOLOGUE AFUA_3G00765)-RELATED-RELATED"/>
    <property type="match status" value="1"/>
</dbReference>
<feature type="domain" description="N-acetyltransferase" evidence="1">
    <location>
        <begin position="40"/>
        <end position="175"/>
    </location>
</feature>
<name>A0A344TG51_9BACT</name>
<reference evidence="2 3" key="1">
    <citation type="submission" date="2018-07" db="EMBL/GenBank/DDBJ databases">
        <title>Genome sequencing of Runella.</title>
        <authorList>
            <person name="Baek M.-G."/>
            <person name="Yi H."/>
        </authorList>
    </citation>
    <scope>NUCLEOTIDE SEQUENCE [LARGE SCALE GENOMIC DNA]</scope>
    <source>
        <strain evidence="2 3">HYN0085</strain>
    </source>
</reference>
<dbReference type="SUPFAM" id="SSF55729">
    <property type="entry name" value="Acyl-CoA N-acyltransferases (Nat)"/>
    <property type="match status" value="1"/>
</dbReference>
<dbReference type="Gene3D" id="3.40.630.30">
    <property type="match status" value="1"/>
</dbReference>
<dbReference type="InterPro" id="IPR000182">
    <property type="entry name" value="GNAT_dom"/>
</dbReference>
<evidence type="ECO:0000259" key="1">
    <source>
        <dbReference type="PROSITE" id="PS51186"/>
    </source>
</evidence>
<dbReference type="Proteomes" id="UP000251993">
    <property type="component" value="Chromosome"/>
</dbReference>
<dbReference type="Pfam" id="PF13302">
    <property type="entry name" value="Acetyltransf_3"/>
    <property type="match status" value="1"/>
</dbReference>
<protein>
    <recommendedName>
        <fullName evidence="1">N-acetyltransferase domain-containing protein</fullName>
    </recommendedName>
</protein>
<keyword evidence="3" id="KW-1185">Reference proteome</keyword>
<dbReference type="RefSeq" id="WP_114066407.1">
    <property type="nucleotide sequence ID" value="NZ_CP030850.1"/>
</dbReference>
<dbReference type="KEGG" id="run:DR864_07685"/>